<dbReference type="OrthoDB" id="923194at2"/>
<dbReference type="InterPro" id="IPR013783">
    <property type="entry name" value="Ig-like_fold"/>
</dbReference>
<evidence type="ECO:0000313" key="4">
    <source>
        <dbReference type="Proteomes" id="UP000198984"/>
    </source>
</evidence>
<protein>
    <recommendedName>
        <fullName evidence="2">Fibronectin type-III domain-containing protein</fullName>
    </recommendedName>
</protein>
<feature type="signal peptide" evidence="1">
    <location>
        <begin position="1"/>
        <end position="24"/>
    </location>
</feature>
<dbReference type="Gene3D" id="2.60.40.10">
    <property type="entry name" value="Immunoglobulins"/>
    <property type="match status" value="4"/>
</dbReference>
<accession>A0A1H8A6C0</accession>
<dbReference type="SUPFAM" id="SSF49265">
    <property type="entry name" value="Fibronectin type III"/>
    <property type="match status" value="2"/>
</dbReference>
<organism evidence="3 4">
    <name type="scientific">Chitinophaga rupis</name>
    <dbReference type="NCBI Taxonomy" id="573321"/>
    <lineage>
        <taxon>Bacteria</taxon>
        <taxon>Pseudomonadati</taxon>
        <taxon>Bacteroidota</taxon>
        <taxon>Chitinophagia</taxon>
        <taxon>Chitinophagales</taxon>
        <taxon>Chitinophagaceae</taxon>
        <taxon>Chitinophaga</taxon>
    </lineage>
</organism>
<sequence>MRAKNILKLLLPLLMLAGALSAQRKDTARIQVMARAQQNSILLRWAVTKAGAWKLCNQYGFELWRYTVLRNGQVLLKPEAQLLNTQPIKPQPLLAWQEICQKDNYAVIIAQAIYGKDFEVSGGGNNGIAQLVNQSQELEQRFALSLYAADNSFEAAKMAGWAYEDNTAKPNEKYLYRVRALAPANRMRIDSSSAFVGMADKRELPKPANIGAVFGDRNVILSWDYSLLKHYYNSWFVERSKDNGITYERAADLPVTNFNGKEKKASPRMYFIDSLQDNNIMYRYRVRGVSPFGEAGPPSDPVTGKGKHLLVYTPNIRSNNINEKGVLELNWEFETAGNKLIKGFTLNQAPKADGPYKPVLNNIMPDQRTLLYDKLEPSNYFTITAVALEGESSTSFPVLVQPVDSIPPVAPTGLTGTIDSTGVVKLSWAANTEKDILGYKVFRANMAGEEAAALVDSVWMRTTFRDSVGIQSLNSKVYYQVTALDKRYNQSPPSAVFELKKPDVIPPTSPVLTGYKVANDIVYLTWIPSTDKDIAQQVLYRKTVTATNTSWEPVQKLAPPVNNFADQTITPGITYAYLLLAKDSSGLESKPMQPLTVTVPYNPAKGMVRSFNATVNRQDRYIELFWKDDLTDVVEYQLYKGEKGQAVTLWKILKPGTNRITDDQPRINTEYQYSIRAVLNSGATGHSKMISVQY</sequence>
<dbReference type="SMART" id="SM00060">
    <property type="entry name" value="FN3"/>
    <property type="match status" value="4"/>
</dbReference>
<dbReference type="AlphaFoldDB" id="A0A1H8A6C0"/>
<name>A0A1H8A6C0_9BACT</name>
<feature type="chain" id="PRO_5011708949" description="Fibronectin type-III domain-containing protein" evidence="1">
    <location>
        <begin position="25"/>
        <end position="694"/>
    </location>
</feature>
<reference evidence="3 4" key="1">
    <citation type="submission" date="2016-10" db="EMBL/GenBank/DDBJ databases">
        <authorList>
            <person name="de Groot N.N."/>
        </authorList>
    </citation>
    <scope>NUCLEOTIDE SEQUENCE [LARGE SCALE GENOMIC DNA]</scope>
    <source>
        <strain evidence="3 4">DSM 21039</strain>
    </source>
</reference>
<evidence type="ECO:0000256" key="1">
    <source>
        <dbReference type="SAM" id="SignalP"/>
    </source>
</evidence>
<dbReference type="RefSeq" id="WP_143081093.1">
    <property type="nucleotide sequence ID" value="NZ_FOBB01000005.1"/>
</dbReference>
<dbReference type="EMBL" id="FOBB01000005">
    <property type="protein sequence ID" value="SEM66250.1"/>
    <property type="molecule type" value="Genomic_DNA"/>
</dbReference>
<evidence type="ECO:0000313" key="3">
    <source>
        <dbReference type="EMBL" id="SEM66250.1"/>
    </source>
</evidence>
<dbReference type="InterPro" id="IPR003961">
    <property type="entry name" value="FN3_dom"/>
</dbReference>
<proteinExistence type="predicted"/>
<dbReference type="Proteomes" id="UP000198984">
    <property type="component" value="Unassembled WGS sequence"/>
</dbReference>
<keyword evidence="4" id="KW-1185">Reference proteome</keyword>
<dbReference type="STRING" id="573321.SAMN04488505_105335"/>
<keyword evidence="1" id="KW-0732">Signal</keyword>
<feature type="domain" description="Fibronectin type-III" evidence="2">
    <location>
        <begin position="506"/>
        <end position="602"/>
    </location>
</feature>
<dbReference type="InterPro" id="IPR036116">
    <property type="entry name" value="FN3_sf"/>
</dbReference>
<evidence type="ECO:0000259" key="2">
    <source>
        <dbReference type="PROSITE" id="PS50853"/>
    </source>
</evidence>
<gene>
    <name evidence="3" type="ORF">SAMN04488505_105335</name>
</gene>
<dbReference type="PROSITE" id="PS50853">
    <property type="entry name" value="FN3"/>
    <property type="match status" value="1"/>
</dbReference>